<dbReference type="Pfam" id="PF00379">
    <property type="entry name" value="Chitin_bind_4"/>
    <property type="match status" value="1"/>
</dbReference>
<dbReference type="PANTHER" id="PTHR10380:SF173">
    <property type="entry name" value="CUTICULAR PROTEIN 47EF, ISOFORM C-RELATED"/>
    <property type="match status" value="1"/>
</dbReference>
<comment type="caution">
    <text evidence="5">The sequence shown here is derived from an EMBL/GenBank/DDBJ whole genome shotgun (WGS) entry which is preliminary data.</text>
</comment>
<evidence type="ECO:0000256" key="2">
    <source>
        <dbReference type="PROSITE-ProRule" id="PRU00497"/>
    </source>
</evidence>
<organism evidence="5 6">
    <name type="scientific">Exocentrus adspersus</name>
    <dbReference type="NCBI Taxonomy" id="1586481"/>
    <lineage>
        <taxon>Eukaryota</taxon>
        <taxon>Metazoa</taxon>
        <taxon>Ecdysozoa</taxon>
        <taxon>Arthropoda</taxon>
        <taxon>Hexapoda</taxon>
        <taxon>Insecta</taxon>
        <taxon>Pterygota</taxon>
        <taxon>Neoptera</taxon>
        <taxon>Endopterygota</taxon>
        <taxon>Coleoptera</taxon>
        <taxon>Polyphaga</taxon>
        <taxon>Cucujiformia</taxon>
        <taxon>Chrysomeloidea</taxon>
        <taxon>Cerambycidae</taxon>
        <taxon>Lamiinae</taxon>
        <taxon>Acanthocinini</taxon>
        <taxon>Exocentrus</taxon>
    </lineage>
</organism>
<feature type="compositionally biased region" description="Polar residues" evidence="3">
    <location>
        <begin position="28"/>
        <end position="39"/>
    </location>
</feature>
<reference evidence="5 6" key="1">
    <citation type="journal article" date="2023" name="Insect Mol. Biol.">
        <title>Genome sequencing provides insights into the evolution of gene families encoding plant cell wall-degrading enzymes in longhorned beetles.</title>
        <authorList>
            <person name="Shin N.R."/>
            <person name="Okamura Y."/>
            <person name="Kirsch R."/>
            <person name="Pauchet Y."/>
        </authorList>
    </citation>
    <scope>NUCLEOTIDE SEQUENCE [LARGE SCALE GENOMIC DNA]</scope>
    <source>
        <strain evidence="5">EAD_L_NR</strain>
    </source>
</reference>
<name>A0AAV8W528_9CUCU</name>
<dbReference type="PROSITE" id="PS51155">
    <property type="entry name" value="CHIT_BIND_RR_2"/>
    <property type="match status" value="1"/>
</dbReference>
<dbReference type="PROSITE" id="PS00233">
    <property type="entry name" value="CHIT_BIND_RR_1"/>
    <property type="match status" value="1"/>
</dbReference>
<dbReference type="PANTHER" id="PTHR10380">
    <property type="entry name" value="CUTICLE PROTEIN"/>
    <property type="match status" value="1"/>
</dbReference>
<dbReference type="PRINTS" id="PR00947">
    <property type="entry name" value="CUTICLE"/>
</dbReference>
<dbReference type="InterPro" id="IPR050468">
    <property type="entry name" value="Cuticle_Struct_Prot"/>
</dbReference>
<keyword evidence="4" id="KW-0732">Signal</keyword>
<keyword evidence="6" id="KW-1185">Reference proteome</keyword>
<evidence type="ECO:0000256" key="4">
    <source>
        <dbReference type="SAM" id="SignalP"/>
    </source>
</evidence>
<dbReference type="AlphaFoldDB" id="A0AAV8W528"/>
<proteinExistence type="predicted"/>
<evidence type="ECO:0000256" key="1">
    <source>
        <dbReference type="ARBA" id="ARBA00022460"/>
    </source>
</evidence>
<keyword evidence="1 2" id="KW-0193">Cuticle</keyword>
<dbReference type="InterPro" id="IPR031311">
    <property type="entry name" value="CHIT_BIND_RR_consensus"/>
</dbReference>
<dbReference type="Proteomes" id="UP001159042">
    <property type="component" value="Unassembled WGS sequence"/>
</dbReference>
<evidence type="ECO:0000256" key="3">
    <source>
        <dbReference type="SAM" id="MobiDB-lite"/>
    </source>
</evidence>
<evidence type="ECO:0000313" key="6">
    <source>
        <dbReference type="Proteomes" id="UP001159042"/>
    </source>
</evidence>
<protein>
    <submittedName>
        <fullName evidence="5">Uncharacterized protein</fullName>
    </submittedName>
</protein>
<dbReference type="InterPro" id="IPR000618">
    <property type="entry name" value="Insect_cuticle"/>
</dbReference>
<dbReference type="EMBL" id="JANEYG010000010">
    <property type="protein sequence ID" value="KAJ8921449.1"/>
    <property type="molecule type" value="Genomic_DNA"/>
</dbReference>
<evidence type="ECO:0000313" key="5">
    <source>
        <dbReference type="EMBL" id="KAJ8921449.1"/>
    </source>
</evidence>
<feature type="chain" id="PRO_5043787667" evidence="4">
    <location>
        <begin position="20"/>
        <end position="112"/>
    </location>
</feature>
<dbReference type="GO" id="GO:0062129">
    <property type="term" value="C:chitin-based extracellular matrix"/>
    <property type="evidence" value="ECO:0007669"/>
    <property type="project" value="TreeGrafter"/>
</dbReference>
<feature type="region of interest" description="Disordered" evidence="3">
    <location>
        <begin position="19"/>
        <end position="39"/>
    </location>
</feature>
<accession>A0AAV8W528</accession>
<sequence length="112" mass="11636">MKLTICFVVLLGLVAHSTSAPAEEPTKILSQEQDSSPDGTYNYAYETANGIAASEHAVVKTVGDAQVEEVSGSASWTFPDGKSYDLSYVANENGFHPIIKLGSGSVVGAALG</sequence>
<feature type="signal peptide" evidence="4">
    <location>
        <begin position="1"/>
        <end position="19"/>
    </location>
</feature>
<dbReference type="GO" id="GO:0008010">
    <property type="term" value="F:structural constituent of chitin-based larval cuticle"/>
    <property type="evidence" value="ECO:0007669"/>
    <property type="project" value="TreeGrafter"/>
</dbReference>
<gene>
    <name evidence="5" type="ORF">NQ315_003067</name>
</gene>